<sequence>MPNNRRRKLSPRLVDVKRDEQKDGSPQSRNAAFTLQILVFTPVSDPPCSSIKLPRKVNVSNSLSRHHYVYYAHNQFRRVYEKFTTFRYTRYKKVQSATSWWLAICIEANEH</sequence>
<gene>
    <name evidence="2" type="ORF">MS3_00010666</name>
</gene>
<dbReference type="RefSeq" id="XP_051069829.1">
    <property type="nucleotide sequence ID" value="XM_051219061.1"/>
</dbReference>
<feature type="region of interest" description="Disordered" evidence="1">
    <location>
        <begin position="1"/>
        <end position="27"/>
    </location>
</feature>
<reference evidence="2" key="3">
    <citation type="submission" date="2021-06" db="EMBL/GenBank/DDBJ databases">
        <title>Chromosome-level genome assembly for S. haematobium.</title>
        <authorList>
            <person name="Stroehlein A.J."/>
        </authorList>
    </citation>
    <scope>NUCLEOTIDE SEQUENCE</scope>
</reference>
<feature type="compositionally biased region" description="Basic residues" evidence="1">
    <location>
        <begin position="1"/>
        <end position="10"/>
    </location>
</feature>
<dbReference type="AlphaFoldDB" id="A0A922LL58"/>
<keyword evidence="3" id="KW-1185">Reference proteome</keyword>
<evidence type="ECO:0000313" key="2">
    <source>
        <dbReference type="EMBL" id="KAH9588282.1"/>
    </source>
</evidence>
<proteinExistence type="predicted"/>
<dbReference type="CTD" id="75578210"/>
<protein>
    <submittedName>
        <fullName evidence="2">Uncharacterized protein</fullName>
    </submittedName>
</protein>
<evidence type="ECO:0000313" key="3">
    <source>
        <dbReference type="Proteomes" id="UP000471633"/>
    </source>
</evidence>
<dbReference type="KEGG" id="shx:MS3_00010666"/>
<reference evidence="2" key="4">
    <citation type="journal article" date="2022" name="PLoS Pathog.">
        <title>Chromosome-level genome of Schistosoma haematobium underpins genome-wide explorations of molecular variation.</title>
        <authorList>
            <person name="Stroehlein A.J."/>
            <person name="Korhonen P.K."/>
            <person name="Lee V.V."/>
            <person name="Ralph S.A."/>
            <person name="Mentink-Kane M."/>
            <person name="You H."/>
            <person name="McManus D.P."/>
            <person name="Tchuente L.T."/>
            <person name="Stothard J.R."/>
            <person name="Kaur P."/>
            <person name="Dudchenko O."/>
            <person name="Aiden E.L."/>
            <person name="Yang B."/>
            <person name="Yang H."/>
            <person name="Emery A.M."/>
            <person name="Webster B.L."/>
            <person name="Brindley P.J."/>
            <person name="Rollinson D."/>
            <person name="Chang B.C.H."/>
            <person name="Gasser R.B."/>
            <person name="Young N.D."/>
        </authorList>
    </citation>
    <scope>NUCLEOTIDE SEQUENCE</scope>
</reference>
<dbReference type="EMBL" id="AMPZ03000003">
    <property type="protein sequence ID" value="KAH9588282.1"/>
    <property type="molecule type" value="Genomic_DNA"/>
</dbReference>
<reference evidence="2" key="2">
    <citation type="journal article" date="2019" name="Gigascience">
        <title>High-quality Schistosoma haematobium genome achieved by single-molecule and long-range sequencing.</title>
        <authorList>
            <person name="Stroehlein A.J."/>
            <person name="Korhonen P.K."/>
            <person name="Chong T.M."/>
            <person name="Lim Y.L."/>
            <person name="Chan K.G."/>
            <person name="Webster B."/>
            <person name="Rollinson D."/>
            <person name="Brindley P.J."/>
            <person name="Gasser R.B."/>
            <person name="Young N.D."/>
        </authorList>
    </citation>
    <scope>NUCLEOTIDE SEQUENCE</scope>
</reference>
<name>A0A922LL58_SCHHA</name>
<accession>A0A922LL58</accession>
<dbReference type="Proteomes" id="UP000471633">
    <property type="component" value="Unassembled WGS sequence"/>
</dbReference>
<comment type="caution">
    <text evidence="2">The sequence shown here is derived from an EMBL/GenBank/DDBJ whole genome shotgun (WGS) entry which is preliminary data.</text>
</comment>
<evidence type="ECO:0000256" key="1">
    <source>
        <dbReference type="SAM" id="MobiDB-lite"/>
    </source>
</evidence>
<dbReference type="GeneID" id="75578210"/>
<reference evidence="2" key="1">
    <citation type="journal article" date="2012" name="Nat. Genet.">
        <title>Whole-genome sequence of Schistosoma haematobium.</title>
        <authorList>
            <person name="Young N.D."/>
            <person name="Jex A.R."/>
            <person name="Li B."/>
            <person name="Liu S."/>
            <person name="Yang L."/>
            <person name="Xiong Z."/>
            <person name="Li Y."/>
            <person name="Cantacessi C."/>
            <person name="Hall R.S."/>
            <person name="Xu X."/>
            <person name="Chen F."/>
            <person name="Wu X."/>
            <person name="Zerlotini A."/>
            <person name="Oliveira G."/>
            <person name="Hofmann A."/>
            <person name="Zhang G."/>
            <person name="Fang X."/>
            <person name="Kang Y."/>
            <person name="Campbell B.E."/>
            <person name="Loukas A."/>
            <person name="Ranganathan S."/>
            <person name="Rollinson D."/>
            <person name="Rinaldi G."/>
            <person name="Brindley P.J."/>
            <person name="Yang H."/>
            <person name="Wang J."/>
            <person name="Wang J."/>
            <person name="Gasser R.B."/>
        </authorList>
    </citation>
    <scope>NUCLEOTIDE SEQUENCE</scope>
</reference>
<feature type="compositionally biased region" description="Basic and acidic residues" evidence="1">
    <location>
        <begin position="14"/>
        <end position="23"/>
    </location>
</feature>
<organism evidence="2 3">
    <name type="scientific">Schistosoma haematobium</name>
    <name type="common">Blood fluke</name>
    <dbReference type="NCBI Taxonomy" id="6185"/>
    <lineage>
        <taxon>Eukaryota</taxon>
        <taxon>Metazoa</taxon>
        <taxon>Spiralia</taxon>
        <taxon>Lophotrochozoa</taxon>
        <taxon>Platyhelminthes</taxon>
        <taxon>Trematoda</taxon>
        <taxon>Digenea</taxon>
        <taxon>Strigeidida</taxon>
        <taxon>Schistosomatoidea</taxon>
        <taxon>Schistosomatidae</taxon>
        <taxon>Schistosoma</taxon>
    </lineage>
</organism>